<dbReference type="InterPro" id="IPR029460">
    <property type="entry name" value="DNAPol_HHH"/>
</dbReference>
<dbReference type="GO" id="GO:0003887">
    <property type="term" value="F:DNA-directed DNA polymerase activity"/>
    <property type="evidence" value="ECO:0007669"/>
    <property type="project" value="UniProtKB-KW"/>
</dbReference>
<evidence type="ECO:0000256" key="3">
    <source>
        <dbReference type="ARBA" id="ARBA00012417"/>
    </source>
</evidence>
<gene>
    <name evidence="12" type="ORF">B0H94_109143</name>
</gene>
<evidence type="ECO:0000256" key="10">
    <source>
        <dbReference type="ARBA" id="ARBA00049244"/>
    </source>
</evidence>
<dbReference type="InterPro" id="IPR004805">
    <property type="entry name" value="DnaE2/DnaE/PolC"/>
</dbReference>
<dbReference type="SUPFAM" id="SSF89550">
    <property type="entry name" value="PHP domain-like"/>
    <property type="match status" value="1"/>
</dbReference>
<dbReference type="CDD" id="cd04485">
    <property type="entry name" value="DnaE_OBF"/>
    <property type="match status" value="1"/>
</dbReference>
<accession>A0A2P8HD81</accession>
<dbReference type="Proteomes" id="UP000242310">
    <property type="component" value="Unassembled WGS sequence"/>
</dbReference>
<dbReference type="Gene3D" id="3.20.20.140">
    <property type="entry name" value="Metal-dependent hydrolases"/>
    <property type="match status" value="1"/>
</dbReference>
<evidence type="ECO:0000313" key="12">
    <source>
        <dbReference type="EMBL" id="PSL44081.1"/>
    </source>
</evidence>
<comment type="function">
    <text evidence="9">DNA polymerase III is a complex, multichain enzyme responsible for most of the replicative synthesis in bacteria. This DNA polymerase also exhibits 3' to 5' exonuclease activity. The alpha chain is the DNA polymerase.</text>
</comment>
<dbReference type="EC" id="2.7.7.7" evidence="3"/>
<evidence type="ECO:0000256" key="1">
    <source>
        <dbReference type="ARBA" id="ARBA00004496"/>
    </source>
</evidence>
<dbReference type="InterPro" id="IPR011708">
    <property type="entry name" value="DNA_pol3_alpha_NTPase_dom"/>
</dbReference>
<comment type="subcellular location">
    <subcellularLocation>
        <location evidence="1">Cytoplasm</location>
    </subcellularLocation>
</comment>
<comment type="catalytic activity">
    <reaction evidence="10">
        <text>DNA(n) + a 2'-deoxyribonucleoside 5'-triphosphate = DNA(n+1) + diphosphate</text>
        <dbReference type="Rhea" id="RHEA:22508"/>
        <dbReference type="Rhea" id="RHEA-COMP:17339"/>
        <dbReference type="Rhea" id="RHEA-COMP:17340"/>
        <dbReference type="ChEBI" id="CHEBI:33019"/>
        <dbReference type="ChEBI" id="CHEBI:61560"/>
        <dbReference type="ChEBI" id="CHEBI:173112"/>
        <dbReference type="EC" id="2.7.7.7"/>
    </reaction>
</comment>
<dbReference type="GO" id="GO:0003676">
    <property type="term" value="F:nucleic acid binding"/>
    <property type="evidence" value="ECO:0007669"/>
    <property type="project" value="InterPro"/>
</dbReference>
<organism evidence="12 13">
    <name type="scientific">Salsuginibacillus halophilus</name>
    <dbReference type="NCBI Taxonomy" id="517424"/>
    <lineage>
        <taxon>Bacteria</taxon>
        <taxon>Bacillati</taxon>
        <taxon>Bacillota</taxon>
        <taxon>Bacilli</taxon>
        <taxon>Bacillales</taxon>
        <taxon>Bacillaceae</taxon>
        <taxon>Salsuginibacillus</taxon>
    </lineage>
</organism>
<dbReference type="PANTHER" id="PTHR32294">
    <property type="entry name" value="DNA POLYMERASE III SUBUNIT ALPHA"/>
    <property type="match status" value="1"/>
</dbReference>
<sequence length="1112" mass="123905">MTTFTHLHVQSCYSLLESSVTLEGLAAAAVKAGMGSIALTDRNVMHATFAFAEVCEAYDLHPIFGLKLDLLTEDSGSVDETVVLLALSDSGYEQLMELSYLAQSGKTAGVTFHNAVPLMKDVVVILPYAESRAALEWKRGNEAAAADRLSLWQEYIASDCLRVEIPLITGKEAALNYENFTSRSGVTGVFGENIHWLDEAGRKARVLLEAVRRNRPVSELPRAFFQEEHGFFAYGTESMLQAESLFKETERIAARCKVARVEKQAPELPKLPQAEVEGSKAMLRRLCHQGVEHRYGEVTEDVQARLEHELFVIESMGYEDYFLIVWDIVMFAKKSGYFVGPGRGSAAGSLVAYVLYVTNVDPIARDLLFERFLNPERVTMPDIDIDFPDYAREAIFAYIRQTYGEARAAQIITFGTFGLRAAVRDAAKAIEAPSFAVHQLLDVTAGSQTLSVAAKQPELQTLREQTPEVEQLFKAAACIEGLPRNASVHAAGVIIARRDLSRRVPVQPNPQGEGLLTQHPMGDLEKQGLLKIDVLGLRNLTLIEQLVQMIRQTVSPSFSLKQIPFDDSFTLELLARGETLGIFQFESSGMQQVLQDLVPKQFEDLVAVNALYRPGPMSQIPVYIEGKEGTRTPSFPHPDTKAILAPTYGVMVYQEQVMQISKVMAGFSLAQADLLRRAVSKKDEKALQSYEASFIEGAKARGYDQASAEKVYQWIIEFGDYGFNRSHAVAYTMISYQLAYMKAHYPLMFYTCLLTSVMQNEDKVRETLREVKERGINVLPPSVQKSSNAFVIEKDSLRLPLTLVRHVGEKAAAAIARSRPGGGYASFPDVFIEAGTKTLAKEGWLQLIYSGAFDGFEKNRATLAASLERALDYAEFYQDIGTLFSEAENHIRYVEVDPLSRQEMLAGEREALGFYVSGHPLELYEAVLNVYTMTNLENIESSEAPPVRIAGLIEQVRLIRTKSGQPMAFFALTDGEREVDCVLFPEAYRKYREALTEQAPVLVTGRAEERRGQTQFIADRLEELDSLQNKLQQQLYIKIPPDCETPRHMHALRRKLHQHPGPVAVRLYYESTQTGIELSQTEWCSGENELLAAVEQVVGAGNAVLGAKKHST</sequence>
<dbReference type="InterPro" id="IPR004013">
    <property type="entry name" value="PHP_dom"/>
</dbReference>
<name>A0A2P8HD81_9BACI</name>
<evidence type="ECO:0000256" key="7">
    <source>
        <dbReference type="ARBA" id="ARBA00022705"/>
    </source>
</evidence>
<dbReference type="Pfam" id="PF14579">
    <property type="entry name" value="HHH_6"/>
    <property type="match status" value="1"/>
</dbReference>
<protein>
    <recommendedName>
        <fullName evidence="4">DNA polymerase III subunit alpha</fullName>
        <ecNumber evidence="3">2.7.7.7</ecNumber>
    </recommendedName>
</protein>
<feature type="domain" description="Polymerase/histidinol phosphatase N-terminal" evidence="11">
    <location>
        <begin position="5"/>
        <end position="72"/>
    </location>
</feature>
<dbReference type="AlphaFoldDB" id="A0A2P8HD81"/>
<dbReference type="NCBIfam" id="TIGR00594">
    <property type="entry name" value="polc"/>
    <property type="match status" value="1"/>
</dbReference>
<dbReference type="InterPro" id="IPR040982">
    <property type="entry name" value="DNA_pol3_finger"/>
</dbReference>
<dbReference type="Pfam" id="PF07733">
    <property type="entry name" value="DNA_pol3_alpha"/>
    <property type="match status" value="1"/>
</dbReference>
<evidence type="ECO:0000256" key="5">
    <source>
        <dbReference type="ARBA" id="ARBA00022679"/>
    </source>
</evidence>
<keyword evidence="6" id="KW-0548">Nucleotidyltransferase</keyword>
<dbReference type="GO" id="GO:0005737">
    <property type="term" value="C:cytoplasm"/>
    <property type="evidence" value="ECO:0007669"/>
    <property type="project" value="UniProtKB-SubCell"/>
</dbReference>
<dbReference type="EMBL" id="PYAV01000009">
    <property type="protein sequence ID" value="PSL44081.1"/>
    <property type="molecule type" value="Genomic_DNA"/>
</dbReference>
<evidence type="ECO:0000256" key="4">
    <source>
        <dbReference type="ARBA" id="ARBA00019114"/>
    </source>
</evidence>
<evidence type="ECO:0000313" key="13">
    <source>
        <dbReference type="Proteomes" id="UP000242310"/>
    </source>
</evidence>
<dbReference type="Gene3D" id="1.10.150.870">
    <property type="match status" value="1"/>
</dbReference>
<keyword evidence="13" id="KW-1185">Reference proteome</keyword>
<comment type="caution">
    <text evidence="12">The sequence shown here is derived from an EMBL/GenBank/DDBJ whole genome shotgun (WGS) entry which is preliminary data.</text>
</comment>
<dbReference type="SMART" id="SM00481">
    <property type="entry name" value="POLIIIAc"/>
    <property type="match status" value="1"/>
</dbReference>
<dbReference type="InterPro" id="IPR041931">
    <property type="entry name" value="DNA_pol3_alpha_thumb_dom"/>
</dbReference>
<proteinExistence type="inferred from homology"/>
<evidence type="ECO:0000256" key="2">
    <source>
        <dbReference type="ARBA" id="ARBA00009496"/>
    </source>
</evidence>
<dbReference type="InterPro" id="IPR003141">
    <property type="entry name" value="Pol/His_phosphatase_N"/>
</dbReference>
<reference evidence="12 13" key="1">
    <citation type="submission" date="2018-03" db="EMBL/GenBank/DDBJ databases">
        <title>Genomic Encyclopedia of Type Strains, Phase III (KMG-III): the genomes of soil and plant-associated and newly described type strains.</title>
        <authorList>
            <person name="Whitman W."/>
        </authorList>
    </citation>
    <scope>NUCLEOTIDE SEQUENCE [LARGE SCALE GENOMIC DNA]</scope>
    <source>
        <strain evidence="12 13">CGMCC 1.07653</strain>
    </source>
</reference>
<keyword evidence="7" id="KW-0235">DNA replication</keyword>
<keyword evidence="5" id="KW-0808">Transferase</keyword>
<dbReference type="Pfam" id="PF02811">
    <property type="entry name" value="PHP"/>
    <property type="match status" value="1"/>
</dbReference>
<evidence type="ECO:0000256" key="6">
    <source>
        <dbReference type="ARBA" id="ARBA00022695"/>
    </source>
</evidence>
<dbReference type="Gene3D" id="1.10.10.1600">
    <property type="entry name" value="Bacterial DNA polymerase III alpha subunit, thumb domain"/>
    <property type="match status" value="1"/>
</dbReference>
<comment type="similarity">
    <text evidence="2">Belongs to the DNA polymerase type-C family. DnaE subfamily.</text>
</comment>
<dbReference type="Pfam" id="PF17657">
    <property type="entry name" value="DNA_pol3_finger"/>
    <property type="match status" value="1"/>
</dbReference>
<dbReference type="GO" id="GO:0008408">
    <property type="term" value="F:3'-5' exonuclease activity"/>
    <property type="evidence" value="ECO:0007669"/>
    <property type="project" value="InterPro"/>
</dbReference>
<evidence type="ECO:0000256" key="9">
    <source>
        <dbReference type="ARBA" id="ARBA00025611"/>
    </source>
</evidence>
<evidence type="ECO:0000259" key="11">
    <source>
        <dbReference type="SMART" id="SM00481"/>
    </source>
</evidence>
<dbReference type="GO" id="GO:0006260">
    <property type="term" value="P:DNA replication"/>
    <property type="evidence" value="ECO:0007669"/>
    <property type="project" value="UniProtKB-KW"/>
</dbReference>
<dbReference type="InterPro" id="IPR016195">
    <property type="entry name" value="Pol/histidinol_Pase-like"/>
</dbReference>
<dbReference type="OrthoDB" id="9803237at2"/>
<keyword evidence="8" id="KW-0239">DNA-directed DNA polymerase</keyword>
<dbReference type="PANTHER" id="PTHR32294:SF0">
    <property type="entry name" value="DNA POLYMERASE III SUBUNIT ALPHA"/>
    <property type="match status" value="1"/>
</dbReference>
<dbReference type="InterPro" id="IPR004365">
    <property type="entry name" value="NA-bd_OB_tRNA"/>
</dbReference>
<evidence type="ECO:0000256" key="8">
    <source>
        <dbReference type="ARBA" id="ARBA00022932"/>
    </source>
</evidence>
<dbReference type="Pfam" id="PF01336">
    <property type="entry name" value="tRNA_anti-codon"/>
    <property type="match status" value="1"/>
</dbReference>
<dbReference type="RefSeq" id="WP_106589184.1">
    <property type="nucleotide sequence ID" value="NZ_PYAV01000009.1"/>
</dbReference>
<dbReference type="CDD" id="cd07431">
    <property type="entry name" value="PHP_PolIIIA"/>
    <property type="match status" value="1"/>
</dbReference>